<keyword evidence="1" id="KW-0812">Transmembrane</keyword>
<feature type="transmembrane region" description="Helical" evidence="1">
    <location>
        <begin position="87"/>
        <end position="105"/>
    </location>
</feature>
<evidence type="ECO:0000256" key="1">
    <source>
        <dbReference type="SAM" id="Phobius"/>
    </source>
</evidence>
<sequence length="117" mass="13382">MVSLLTGLIVGLGFLLLIIPGIIFTIWFVFSTYTVICEDKKGFKALSRSKELVKGYWWPTAKRVFALVIVTIPLSMGAQFIPYLGQFAYMILFIPFSVIYTYLVYQNLKEIKQGEKL</sequence>
<dbReference type="Pfam" id="PF25231">
    <property type="entry name" value="DUF7847"/>
    <property type="match status" value="1"/>
</dbReference>
<feature type="transmembrane region" description="Helical" evidence="1">
    <location>
        <begin position="12"/>
        <end position="36"/>
    </location>
</feature>
<dbReference type="InterPro" id="IPR057169">
    <property type="entry name" value="DUF7847"/>
</dbReference>
<accession>X1LSH9</accession>
<evidence type="ECO:0000313" key="3">
    <source>
        <dbReference type="EMBL" id="GAI05360.1"/>
    </source>
</evidence>
<dbReference type="AlphaFoldDB" id="X1LSH9"/>
<dbReference type="EMBL" id="BARV01009900">
    <property type="protein sequence ID" value="GAI05360.1"/>
    <property type="molecule type" value="Genomic_DNA"/>
</dbReference>
<organism evidence="3">
    <name type="scientific">marine sediment metagenome</name>
    <dbReference type="NCBI Taxonomy" id="412755"/>
    <lineage>
        <taxon>unclassified sequences</taxon>
        <taxon>metagenomes</taxon>
        <taxon>ecological metagenomes</taxon>
    </lineage>
</organism>
<name>X1LSH9_9ZZZZ</name>
<keyword evidence="1" id="KW-1133">Transmembrane helix</keyword>
<evidence type="ECO:0000259" key="2">
    <source>
        <dbReference type="Pfam" id="PF25231"/>
    </source>
</evidence>
<feature type="domain" description="DUF7847" evidence="2">
    <location>
        <begin position="6"/>
        <end position="82"/>
    </location>
</feature>
<comment type="caution">
    <text evidence="3">The sequence shown here is derived from an EMBL/GenBank/DDBJ whole genome shotgun (WGS) entry which is preliminary data.</text>
</comment>
<reference evidence="3" key="1">
    <citation type="journal article" date="2014" name="Front. Microbiol.">
        <title>High frequency of phylogenetically diverse reductive dehalogenase-homologous genes in deep subseafloor sedimentary metagenomes.</title>
        <authorList>
            <person name="Kawai M."/>
            <person name="Futagami T."/>
            <person name="Toyoda A."/>
            <person name="Takaki Y."/>
            <person name="Nishi S."/>
            <person name="Hori S."/>
            <person name="Arai W."/>
            <person name="Tsubouchi T."/>
            <person name="Morono Y."/>
            <person name="Uchiyama I."/>
            <person name="Ito T."/>
            <person name="Fujiyama A."/>
            <person name="Inagaki F."/>
            <person name="Takami H."/>
        </authorList>
    </citation>
    <scope>NUCLEOTIDE SEQUENCE</scope>
    <source>
        <strain evidence="3">Expedition CK06-06</strain>
    </source>
</reference>
<protein>
    <recommendedName>
        <fullName evidence="2">DUF7847 domain-containing protein</fullName>
    </recommendedName>
</protein>
<proteinExistence type="predicted"/>
<gene>
    <name evidence="3" type="ORF">S06H3_19355</name>
</gene>
<keyword evidence="1" id="KW-0472">Membrane</keyword>